<evidence type="ECO:0000256" key="1">
    <source>
        <dbReference type="SAM" id="MobiDB-lite"/>
    </source>
</evidence>
<dbReference type="AlphaFoldDB" id="A0AAD7D776"/>
<evidence type="ECO:0000256" key="2">
    <source>
        <dbReference type="SAM" id="SignalP"/>
    </source>
</evidence>
<organism evidence="3 4">
    <name type="scientific">Mycena rosella</name>
    <name type="common">Pink bonnet</name>
    <name type="synonym">Agaricus rosellus</name>
    <dbReference type="NCBI Taxonomy" id="1033263"/>
    <lineage>
        <taxon>Eukaryota</taxon>
        <taxon>Fungi</taxon>
        <taxon>Dikarya</taxon>
        <taxon>Basidiomycota</taxon>
        <taxon>Agaricomycotina</taxon>
        <taxon>Agaricomycetes</taxon>
        <taxon>Agaricomycetidae</taxon>
        <taxon>Agaricales</taxon>
        <taxon>Marasmiineae</taxon>
        <taxon>Mycenaceae</taxon>
        <taxon>Mycena</taxon>
    </lineage>
</organism>
<reference evidence="3" key="1">
    <citation type="submission" date="2023-03" db="EMBL/GenBank/DDBJ databases">
        <title>Massive genome expansion in bonnet fungi (Mycena s.s.) driven by repeated elements and novel gene families across ecological guilds.</title>
        <authorList>
            <consortium name="Lawrence Berkeley National Laboratory"/>
            <person name="Harder C.B."/>
            <person name="Miyauchi S."/>
            <person name="Viragh M."/>
            <person name="Kuo A."/>
            <person name="Thoen E."/>
            <person name="Andreopoulos B."/>
            <person name="Lu D."/>
            <person name="Skrede I."/>
            <person name="Drula E."/>
            <person name="Henrissat B."/>
            <person name="Morin E."/>
            <person name="Kohler A."/>
            <person name="Barry K."/>
            <person name="LaButti K."/>
            <person name="Morin E."/>
            <person name="Salamov A."/>
            <person name="Lipzen A."/>
            <person name="Mereny Z."/>
            <person name="Hegedus B."/>
            <person name="Baldrian P."/>
            <person name="Stursova M."/>
            <person name="Weitz H."/>
            <person name="Taylor A."/>
            <person name="Grigoriev I.V."/>
            <person name="Nagy L.G."/>
            <person name="Martin F."/>
            <person name="Kauserud H."/>
        </authorList>
    </citation>
    <scope>NUCLEOTIDE SEQUENCE</scope>
    <source>
        <strain evidence="3">CBHHK067</strain>
    </source>
</reference>
<keyword evidence="4" id="KW-1185">Reference proteome</keyword>
<dbReference type="EMBL" id="JARKIE010000113">
    <property type="protein sequence ID" value="KAJ7682842.1"/>
    <property type="molecule type" value="Genomic_DNA"/>
</dbReference>
<gene>
    <name evidence="3" type="ORF">B0H17DRAFT_1333482</name>
</gene>
<sequence length="167" mass="16313">MVNTFALFVAALAAGSVSALPIRSRDSGVDLSSLFGLAAPAAGQQSGTGLPAGFQGSNAAHDEQASQEASDATAAAAAEAAAGVDITASIAAASSSAAAAAATATTNPDDPFPTQNTNLTPEQLGQLSGLRAKLDIDNKFGDTGAAIQDQEDINALISDGEGSFGGF</sequence>
<feature type="chain" id="PRO_5042240692" evidence="2">
    <location>
        <begin position="20"/>
        <end position="167"/>
    </location>
</feature>
<comment type="caution">
    <text evidence="3">The sequence shown here is derived from an EMBL/GenBank/DDBJ whole genome shotgun (WGS) entry which is preliminary data.</text>
</comment>
<dbReference type="Proteomes" id="UP001221757">
    <property type="component" value="Unassembled WGS sequence"/>
</dbReference>
<proteinExistence type="predicted"/>
<name>A0AAD7D776_MYCRO</name>
<feature type="region of interest" description="Disordered" evidence="1">
    <location>
        <begin position="46"/>
        <end position="72"/>
    </location>
</feature>
<keyword evidence="2" id="KW-0732">Signal</keyword>
<evidence type="ECO:0000313" key="4">
    <source>
        <dbReference type="Proteomes" id="UP001221757"/>
    </source>
</evidence>
<accession>A0AAD7D776</accession>
<feature type="signal peptide" evidence="2">
    <location>
        <begin position="1"/>
        <end position="19"/>
    </location>
</feature>
<protein>
    <submittedName>
        <fullName evidence="3">Uncharacterized protein</fullName>
    </submittedName>
</protein>
<evidence type="ECO:0000313" key="3">
    <source>
        <dbReference type="EMBL" id="KAJ7682842.1"/>
    </source>
</evidence>